<name>A0A0L0DGC5_THETB</name>
<dbReference type="InterPro" id="IPR003124">
    <property type="entry name" value="WH2_dom"/>
</dbReference>
<evidence type="ECO:0000256" key="1">
    <source>
        <dbReference type="SAM" id="MobiDB-lite"/>
    </source>
</evidence>
<dbReference type="PROSITE" id="PS51082">
    <property type="entry name" value="WH2"/>
    <property type="match status" value="1"/>
</dbReference>
<dbReference type="GO" id="GO:0006898">
    <property type="term" value="P:receptor-mediated endocytosis"/>
    <property type="evidence" value="ECO:0007669"/>
    <property type="project" value="TreeGrafter"/>
</dbReference>
<dbReference type="eggNOG" id="KOG1789">
    <property type="taxonomic scope" value="Eukaryota"/>
</dbReference>
<dbReference type="SUPFAM" id="SSF48371">
    <property type="entry name" value="ARM repeat"/>
    <property type="match status" value="1"/>
</dbReference>
<dbReference type="GO" id="GO:0010008">
    <property type="term" value="C:endosome membrane"/>
    <property type="evidence" value="ECO:0007669"/>
    <property type="project" value="TreeGrafter"/>
</dbReference>
<feature type="compositionally biased region" description="Acidic residues" evidence="1">
    <location>
        <begin position="1535"/>
        <end position="1544"/>
    </location>
</feature>
<evidence type="ECO:0000313" key="5">
    <source>
        <dbReference type="Proteomes" id="UP000054408"/>
    </source>
</evidence>
<protein>
    <recommendedName>
        <fullName evidence="3">WH2 domain-containing protein</fullName>
    </recommendedName>
</protein>
<dbReference type="GO" id="GO:0007032">
    <property type="term" value="P:endosome organization"/>
    <property type="evidence" value="ECO:0007669"/>
    <property type="project" value="InterPro"/>
</dbReference>
<dbReference type="PANTHER" id="PTHR36983">
    <property type="entry name" value="DNAJ HOMOLOG SUBFAMILY C MEMBER 13"/>
    <property type="match status" value="1"/>
</dbReference>
<accession>A0A0L0DGC5</accession>
<dbReference type="GeneID" id="25566457"/>
<feature type="region of interest" description="Disordered" evidence="1">
    <location>
        <begin position="1522"/>
        <end position="1606"/>
    </location>
</feature>
<dbReference type="InterPro" id="IPR044978">
    <property type="entry name" value="GRV2/DNAJC13"/>
</dbReference>
<dbReference type="STRING" id="461836.A0A0L0DGC5"/>
<evidence type="ECO:0000256" key="2">
    <source>
        <dbReference type="SAM" id="SignalP"/>
    </source>
</evidence>
<feature type="region of interest" description="Disordered" evidence="1">
    <location>
        <begin position="248"/>
        <end position="271"/>
    </location>
</feature>
<feature type="signal peptide" evidence="2">
    <location>
        <begin position="1"/>
        <end position="29"/>
    </location>
</feature>
<dbReference type="InterPro" id="IPR016024">
    <property type="entry name" value="ARM-type_fold"/>
</dbReference>
<feature type="compositionally biased region" description="Low complexity" evidence="1">
    <location>
        <begin position="1545"/>
        <end position="1567"/>
    </location>
</feature>
<keyword evidence="5" id="KW-1185">Reference proteome</keyword>
<dbReference type="GO" id="GO:2000641">
    <property type="term" value="P:regulation of early endosome to late endosome transport"/>
    <property type="evidence" value="ECO:0007669"/>
    <property type="project" value="InterPro"/>
</dbReference>
<organism evidence="4 5">
    <name type="scientific">Thecamonas trahens ATCC 50062</name>
    <dbReference type="NCBI Taxonomy" id="461836"/>
    <lineage>
        <taxon>Eukaryota</taxon>
        <taxon>Apusozoa</taxon>
        <taxon>Apusomonadida</taxon>
        <taxon>Apusomonadidae</taxon>
        <taxon>Thecamonas</taxon>
    </lineage>
</organism>
<sequence length="1674" mass="175728">MPPAPLVDAILALLASILASLLASPRAVATPDPVASALVAALYQRTGALLQLARVDAVGVQRHAVNILRAVLESLPPETFRAVQDKARNAAQLLFFVSLAAGSPDPPLRIGAILLVTLLVEGNPSSVELMERVFPKPLVLRMLQLSENPTALTRPLAHTRCVPLWRKPAAYPPDPSPMPVPPACQTRLWSLLFDMLSVDFFEPTFIWDARTRAELNDKLISELDTFTRWRAWRASALELSQAHDASAATAPLHDDSPVAGTSHPRPAGHARAIPPLRWNHEEFEVVYDSLAGELRVGQFYLDAILARVPEVKLAQPGVFVEEMAHHLTFCTDVAIRCRILQALKWAYGEYMPVLGAYRYMEPVVMHLRALDQPLVRECLLSFLAQAFVLRDNIKSFVAAGGLDPLMAHLATVHSGDPAALTVGISILELLILAASLVPSLDAHGRLLVPPPRVRTALAAPNYLAAIAQCLLVGDSELSSRAILLIDLLVRDSESLLYDVGSIGIEPMLLLHPLHMGQPGANLLARLVAAGVDATVRRLLPDGMVALLCAAPSTPMAIRSGDTPFYDALVGDVDAPRVMWGPAERELLTAACAEHLAPLVTALGQDPLAKYLDVVPSTVPDQVTYPRLDAELVVRGVFVRNMADAARFPVTEVDNENAFVSEALACLRTSSEHQSQTALVRCIVGVVAAHPHLAVLSAFPAFDIVVSLLHDAAAAATVSDLLDGVLDLIHRVLAADSESNAKGFVQAQGLPALEAVLVMLGELPVDTQVATSLQLALRLVAVLGSRSATRTRLLLVPGTVAACVRAVERWEAMPHAASVALAAIAALTAEDAHCVLLVEHKALFAALACMAEGGVVALDAAGVLPALVNRSDNGAVDLARLVDMHVVRAAVRDGACGHDVLDAFTADAQTPHRVWNSAMRAEVAAVCRRLLASPLPAADVLDGWESEVLAAEPVVAGLFVAYIVGAEDEVLDCDDADLATVVTGLCAADALTVVTCKALHALLGAGGERVAAVVDPLALVDAVSSADDEHLASEAARVVARLVSLDAGLAAVRTGCGEVVTRGLLARVLDETLRMVPTVLVIAWTAIGTEPGMLADLLACGSVLFPLAVVVECGRRETDRVVAASMLANLVRSPDHGEAARAILAQYLIPLHVQTLVTTPHRLPAMLDAELVQPNAVWSRGMAAALARAVRVEAEELDVGSGRWQPAGAQLASHPDVAGYTLVSGIYVELFVDAPIFAIADVSGFVSGCMAAMSESPDKVRVLLAAVEKAVRQSRPRVEAESLAAFVAACVPGVDTPDELDDAASGSALRILAALLAADLNGVVTSGLDVNRLAALGKRHPAMEIAALELVQQCVQLSDVFVDQALDGGLIGLLLNILASPSSSSELDLAAAAVLRACVADPRRGSEVAAELEQSRNVGIWAPYAGSAPADAPSSGGDVGGVSAVPSLAASSWASSLDDVGVDGYADASDYRDSSMSEIDVDRLVAALAGVAVEPSAGMVEEALGVLDEWDDDDDDDESIVERREVSTQLGRPVESDDESIESESEVATPAPAVADAAPEAPVVAPADDGSDDGSEGSSNDVADLLEVVSDGSSDDDHAPPQAASGDLLAQIRMGTQLRAVDTEAVRQASAAARAESSLSGAILASMEGRRKVMTLTSEDLRDGWSGDEGSDDWA</sequence>
<dbReference type="OrthoDB" id="69656at2759"/>
<proteinExistence type="predicted"/>
<dbReference type="PANTHER" id="PTHR36983:SF2">
    <property type="entry name" value="DNAJ HOMOLOG SUBFAMILY C MEMBER 13"/>
    <property type="match status" value="1"/>
</dbReference>
<feature type="region of interest" description="Disordered" evidence="1">
    <location>
        <begin position="1654"/>
        <end position="1674"/>
    </location>
</feature>
<feature type="chain" id="PRO_5005537500" description="WH2 domain-containing protein" evidence="2">
    <location>
        <begin position="30"/>
        <end position="1674"/>
    </location>
</feature>
<dbReference type="GO" id="GO:0003779">
    <property type="term" value="F:actin binding"/>
    <property type="evidence" value="ECO:0007669"/>
    <property type="project" value="InterPro"/>
</dbReference>
<dbReference type="Proteomes" id="UP000054408">
    <property type="component" value="Unassembled WGS sequence"/>
</dbReference>
<evidence type="ECO:0000313" key="4">
    <source>
        <dbReference type="EMBL" id="KNC51384.1"/>
    </source>
</evidence>
<dbReference type="EMBL" id="GL349467">
    <property type="protein sequence ID" value="KNC51384.1"/>
    <property type="molecule type" value="Genomic_DNA"/>
</dbReference>
<feature type="domain" description="WH2" evidence="3">
    <location>
        <begin position="1603"/>
        <end position="1620"/>
    </location>
</feature>
<reference evidence="4 5" key="1">
    <citation type="submission" date="2010-05" db="EMBL/GenBank/DDBJ databases">
        <title>The Genome Sequence of Thecamonas trahens ATCC 50062.</title>
        <authorList>
            <consortium name="The Broad Institute Genome Sequencing Platform"/>
            <person name="Russ C."/>
            <person name="Cuomo C."/>
            <person name="Shea T."/>
            <person name="Young S.K."/>
            <person name="Zeng Q."/>
            <person name="Koehrsen M."/>
            <person name="Haas B."/>
            <person name="Borodovsky M."/>
            <person name="Guigo R."/>
            <person name="Alvarado L."/>
            <person name="Berlin A."/>
            <person name="Bochicchio J."/>
            <person name="Borenstein D."/>
            <person name="Chapman S."/>
            <person name="Chen Z."/>
            <person name="Freedman E."/>
            <person name="Gellesch M."/>
            <person name="Goldberg J."/>
            <person name="Griggs A."/>
            <person name="Gujja S."/>
            <person name="Heilman E."/>
            <person name="Heiman D."/>
            <person name="Hepburn T."/>
            <person name="Howarth C."/>
            <person name="Jen D."/>
            <person name="Larson L."/>
            <person name="Mehta T."/>
            <person name="Park D."/>
            <person name="Pearson M."/>
            <person name="Roberts A."/>
            <person name="Saif S."/>
            <person name="Shenoy N."/>
            <person name="Sisk P."/>
            <person name="Stolte C."/>
            <person name="Sykes S."/>
            <person name="Thomson T."/>
            <person name="Walk T."/>
            <person name="White J."/>
            <person name="Yandava C."/>
            <person name="Burger G."/>
            <person name="Gray M.W."/>
            <person name="Holland P.W.H."/>
            <person name="King N."/>
            <person name="Lang F.B.F."/>
            <person name="Roger A.J."/>
            <person name="Ruiz-Trillo I."/>
            <person name="Lander E."/>
            <person name="Nusbaum C."/>
        </authorList>
    </citation>
    <scope>NUCLEOTIDE SEQUENCE [LARGE SCALE GENOMIC DNA]</scope>
    <source>
        <strain evidence="4 5">ATCC 50062</strain>
    </source>
</reference>
<dbReference type="RefSeq" id="XP_013756052.1">
    <property type="nucleotide sequence ID" value="XM_013900598.1"/>
</dbReference>
<keyword evidence="2" id="KW-0732">Signal</keyword>
<evidence type="ECO:0000259" key="3">
    <source>
        <dbReference type="PROSITE" id="PS51082"/>
    </source>
</evidence>
<gene>
    <name evidence="4" type="ORF">AMSG_07565</name>
</gene>